<evidence type="ECO:0000313" key="3">
    <source>
        <dbReference type="Proteomes" id="UP000008710"/>
    </source>
</evidence>
<dbReference type="Proteomes" id="UP000008710">
    <property type="component" value="Plasmid pRHL1"/>
</dbReference>
<dbReference type="KEGG" id="rha:RHA1_ro08351"/>
<proteinExistence type="predicted"/>
<evidence type="ECO:0000256" key="1">
    <source>
        <dbReference type="SAM" id="MobiDB-lite"/>
    </source>
</evidence>
<keyword evidence="2" id="KW-0614">Plasmid</keyword>
<accession>Q0RZ91</accession>
<evidence type="ECO:0000313" key="2">
    <source>
        <dbReference type="EMBL" id="ABG99395.1"/>
    </source>
</evidence>
<protein>
    <submittedName>
        <fullName evidence="2">Uncharacterized protein</fullName>
    </submittedName>
</protein>
<reference evidence="3" key="1">
    <citation type="journal article" date="2006" name="Proc. Natl. Acad. Sci. U.S.A.">
        <title>The complete genome of Rhodococcus sp. RHA1 provides insights into a catabolic powerhouse.</title>
        <authorList>
            <person name="McLeod M.P."/>
            <person name="Warren R.L."/>
            <person name="Hsiao W.W.L."/>
            <person name="Araki N."/>
            <person name="Myhre M."/>
            <person name="Fernandes C."/>
            <person name="Miyazawa D."/>
            <person name="Wong W."/>
            <person name="Lillquist A.L."/>
            <person name="Wang D."/>
            <person name="Dosanjh M."/>
            <person name="Hara H."/>
            <person name="Petrescu A."/>
            <person name="Morin R.D."/>
            <person name="Yang G."/>
            <person name="Stott J.M."/>
            <person name="Schein J.E."/>
            <person name="Shin H."/>
            <person name="Smailus D."/>
            <person name="Siddiqui A.S."/>
            <person name="Marra M.A."/>
            <person name="Jones S.J.M."/>
            <person name="Holt R."/>
            <person name="Brinkman F.S.L."/>
            <person name="Miyauchi K."/>
            <person name="Fukuda M."/>
            <person name="Davies J.E."/>
            <person name="Mohn W.W."/>
            <person name="Eltis L.D."/>
        </authorList>
    </citation>
    <scope>NUCLEOTIDE SEQUENCE [LARGE SCALE GENOMIC DNA]</scope>
    <source>
        <strain evidence="3">RHA1</strain>
    </source>
</reference>
<gene>
    <name evidence="2" type="ordered locus">RHA1_ro08351</name>
</gene>
<geneLocation type="plasmid" evidence="2 3">
    <name>pRHL1</name>
</geneLocation>
<sequence>MVSCDRILVRPEPAHPRTARPVPTGRGGDSRYPRRGPAHLWASPCGDRTPASGDGHHRAVTADHAHATTPQSRIAGQLLQAVGERNVPSVRVQICVVACPHGRHAALFHPVMLWLITHLGVLLRDRVGVEGDGESFVFELLTGADLWSEPTSLSAQARSLRIRVLAALAADHAPPPWAPQSPAAPERVRMLVDALLWLDDLLDYNL</sequence>
<organism evidence="2 3">
    <name type="scientific">Rhodococcus jostii (strain RHA1)</name>
    <dbReference type="NCBI Taxonomy" id="101510"/>
    <lineage>
        <taxon>Bacteria</taxon>
        <taxon>Bacillati</taxon>
        <taxon>Actinomycetota</taxon>
        <taxon>Actinomycetes</taxon>
        <taxon>Mycobacteriales</taxon>
        <taxon>Nocardiaceae</taxon>
        <taxon>Rhodococcus</taxon>
    </lineage>
</organism>
<feature type="region of interest" description="Disordered" evidence="1">
    <location>
        <begin position="1"/>
        <end position="57"/>
    </location>
</feature>
<dbReference type="AlphaFoldDB" id="Q0RZ91"/>
<dbReference type="HOGENOM" id="CLU_1331076_0_0_11"/>
<name>Q0RZ91_RHOJR</name>
<dbReference type="EMBL" id="CP000432">
    <property type="protein sequence ID" value="ABG99395.1"/>
    <property type="molecule type" value="Genomic_DNA"/>
</dbReference>